<dbReference type="PROSITE" id="PS51154">
    <property type="entry name" value="MACRO"/>
    <property type="match status" value="1"/>
</dbReference>
<dbReference type="GeneID" id="303184740"/>
<dbReference type="SUPFAM" id="SSF52949">
    <property type="entry name" value="Macro domain-like"/>
    <property type="match status" value="1"/>
</dbReference>
<comment type="caution">
    <text evidence="2">The sequence shown here is derived from an EMBL/GenBank/DDBJ whole genome shotgun (WGS) entry which is preliminary data.</text>
</comment>
<dbReference type="InterPro" id="IPR002589">
    <property type="entry name" value="Macro_dom"/>
</dbReference>
<sequence length="188" mass="19754">MEIQLYRGDITTLHVDAIVNAANPSLLGGGGVDGAIHTAAGPSLLAACREIRANRYPDGIPSGIAVATKAGNLHAKWVVHTAAPNLALATANPVKPNPKILDDCFVNSLYVAARHEAHSVAFPAIGAGAFGWDPEQVADIAHVAISRWVETNKHISPIHKIILVAHTDEVQAAFERAFSLDAVEDIAA</sequence>
<proteinExistence type="predicted"/>
<accession>A0A2N7S5M0</accession>
<dbReference type="RefSeq" id="WP_013348506.1">
    <property type="nucleotide sequence ID" value="NZ_JABUYH010000064.1"/>
</dbReference>
<dbReference type="PANTHER" id="PTHR11106:SF27">
    <property type="entry name" value="MACRO DOMAIN-CONTAINING PROTEIN"/>
    <property type="match status" value="1"/>
</dbReference>
<evidence type="ECO:0000259" key="1">
    <source>
        <dbReference type="PROSITE" id="PS51154"/>
    </source>
</evidence>
<dbReference type="SMART" id="SM00506">
    <property type="entry name" value="A1pp"/>
    <property type="match status" value="1"/>
</dbReference>
<dbReference type="AlphaFoldDB" id="A0A2N7S5M0"/>
<dbReference type="Pfam" id="PF01661">
    <property type="entry name" value="Macro"/>
    <property type="match status" value="1"/>
</dbReference>
<organism evidence="2 3">
    <name type="scientific">Glutamicibacter arilaitensis</name>
    <dbReference type="NCBI Taxonomy" id="256701"/>
    <lineage>
        <taxon>Bacteria</taxon>
        <taxon>Bacillati</taxon>
        <taxon>Actinomycetota</taxon>
        <taxon>Actinomycetes</taxon>
        <taxon>Micrococcales</taxon>
        <taxon>Micrococcaceae</taxon>
        <taxon>Glutamicibacter</taxon>
    </lineage>
</organism>
<name>A0A2N7S5M0_9MICC</name>
<protein>
    <submittedName>
        <fullName evidence="2">O-acetyl-ADP-ribose deacetylase</fullName>
    </submittedName>
</protein>
<dbReference type="InterPro" id="IPR043472">
    <property type="entry name" value="Macro_dom-like"/>
</dbReference>
<dbReference type="Proteomes" id="UP000235739">
    <property type="component" value="Unassembled WGS sequence"/>
</dbReference>
<feature type="domain" description="Macro" evidence="1">
    <location>
        <begin position="1"/>
        <end position="182"/>
    </location>
</feature>
<dbReference type="Gene3D" id="3.40.220.10">
    <property type="entry name" value="Leucine Aminopeptidase, subunit E, domain 1"/>
    <property type="match status" value="1"/>
</dbReference>
<evidence type="ECO:0000313" key="3">
    <source>
        <dbReference type="Proteomes" id="UP000235739"/>
    </source>
</evidence>
<dbReference type="OMA" id="AKWVIHT"/>
<reference evidence="2 3" key="1">
    <citation type="journal article" date="2017" name="Elife">
        <title>Extensive horizontal gene transfer in cheese-associated bacteria.</title>
        <authorList>
            <person name="Bonham K.S."/>
            <person name="Wolfe B.E."/>
            <person name="Dutton R.J."/>
        </authorList>
    </citation>
    <scope>NUCLEOTIDE SEQUENCE [LARGE SCALE GENOMIC DNA]</scope>
    <source>
        <strain evidence="2 3">JB182</strain>
    </source>
</reference>
<evidence type="ECO:0000313" key="2">
    <source>
        <dbReference type="EMBL" id="PMQ21434.1"/>
    </source>
</evidence>
<dbReference type="EMBL" id="PNQX01000001">
    <property type="protein sequence ID" value="PMQ21434.1"/>
    <property type="molecule type" value="Genomic_DNA"/>
</dbReference>
<dbReference type="PANTHER" id="PTHR11106">
    <property type="entry name" value="GANGLIOSIDE INDUCED DIFFERENTIATION ASSOCIATED PROTEIN 2-RELATED"/>
    <property type="match status" value="1"/>
</dbReference>
<gene>
    <name evidence="2" type="ORF">CIK84_07785</name>
</gene>